<gene>
    <name evidence="2" type="ORF">FHX41_1640</name>
</gene>
<dbReference type="AlphaFoldDB" id="A0A543IBR8"/>
<name>A0A543IBR8_9ACTN</name>
<feature type="transmembrane region" description="Helical" evidence="1">
    <location>
        <begin position="75"/>
        <end position="97"/>
    </location>
</feature>
<dbReference type="RefSeq" id="WP_141967196.1">
    <property type="nucleotide sequence ID" value="NZ_VFPO01000001.1"/>
</dbReference>
<keyword evidence="1" id="KW-1133">Transmembrane helix</keyword>
<dbReference type="EMBL" id="VFPO01000001">
    <property type="protein sequence ID" value="TQM68015.1"/>
    <property type="molecule type" value="Genomic_DNA"/>
</dbReference>
<evidence type="ECO:0000313" key="3">
    <source>
        <dbReference type="Proteomes" id="UP000316706"/>
    </source>
</evidence>
<dbReference type="OrthoDB" id="3483623at2"/>
<organism evidence="2 3">
    <name type="scientific">Actinomadura hallensis</name>
    <dbReference type="NCBI Taxonomy" id="337895"/>
    <lineage>
        <taxon>Bacteria</taxon>
        <taxon>Bacillati</taxon>
        <taxon>Actinomycetota</taxon>
        <taxon>Actinomycetes</taxon>
        <taxon>Streptosporangiales</taxon>
        <taxon>Thermomonosporaceae</taxon>
        <taxon>Actinomadura</taxon>
    </lineage>
</organism>
<sequence>MDDPAVWTAIPVLAWGVLLGQFWLYKRYCSFLVRTAGKSVVGAAALTLAVHVVPMTLFAVTAVLIHDLVLPTSPIWLAVLLYVLAGIVYSPLVGLAMPGRHWPPYETIRPALEEAGATLGQERAIAWIGGLLSFPGMTTILVGALVLFD</sequence>
<feature type="transmembrane region" description="Helical" evidence="1">
    <location>
        <begin position="124"/>
        <end position="148"/>
    </location>
</feature>
<feature type="transmembrane region" description="Helical" evidence="1">
    <location>
        <begin position="6"/>
        <end position="25"/>
    </location>
</feature>
<proteinExistence type="predicted"/>
<accession>A0A543IBR8</accession>
<keyword evidence="3" id="KW-1185">Reference proteome</keyword>
<feature type="transmembrane region" description="Helical" evidence="1">
    <location>
        <begin position="46"/>
        <end position="69"/>
    </location>
</feature>
<protein>
    <submittedName>
        <fullName evidence="2">Uncharacterized protein</fullName>
    </submittedName>
</protein>
<comment type="caution">
    <text evidence="2">The sequence shown here is derived from an EMBL/GenBank/DDBJ whole genome shotgun (WGS) entry which is preliminary data.</text>
</comment>
<reference evidence="2 3" key="1">
    <citation type="submission" date="2019-06" db="EMBL/GenBank/DDBJ databases">
        <title>Sequencing the genomes of 1000 actinobacteria strains.</title>
        <authorList>
            <person name="Klenk H.-P."/>
        </authorList>
    </citation>
    <scope>NUCLEOTIDE SEQUENCE [LARGE SCALE GENOMIC DNA]</scope>
    <source>
        <strain evidence="2 3">DSM 45043</strain>
    </source>
</reference>
<dbReference type="Proteomes" id="UP000316706">
    <property type="component" value="Unassembled WGS sequence"/>
</dbReference>
<keyword evidence="1" id="KW-0472">Membrane</keyword>
<evidence type="ECO:0000313" key="2">
    <source>
        <dbReference type="EMBL" id="TQM68015.1"/>
    </source>
</evidence>
<evidence type="ECO:0000256" key="1">
    <source>
        <dbReference type="SAM" id="Phobius"/>
    </source>
</evidence>
<keyword evidence="1" id="KW-0812">Transmembrane</keyword>